<dbReference type="EMBL" id="AMQN01005750">
    <property type="status" value="NOT_ANNOTATED_CDS"/>
    <property type="molecule type" value="Genomic_DNA"/>
</dbReference>
<dbReference type="STRING" id="283909.R7UYL3"/>
<dbReference type="PANTHER" id="PTHR19444:SF13">
    <property type="entry name" value="PROTEIN UNC-93 HOMOLOG A"/>
    <property type="match status" value="1"/>
</dbReference>
<evidence type="ECO:0000256" key="2">
    <source>
        <dbReference type="ARBA" id="ARBA00009172"/>
    </source>
</evidence>
<dbReference type="OrthoDB" id="78663at2759"/>
<name>R7UYL3_CAPTE</name>
<feature type="transmembrane region" description="Helical" evidence="6">
    <location>
        <begin position="449"/>
        <end position="471"/>
    </location>
</feature>
<dbReference type="Pfam" id="PF05978">
    <property type="entry name" value="UNC-93"/>
    <property type="match status" value="1"/>
</dbReference>
<gene>
    <name evidence="7" type="ORF">CAPTEDRAFT_171476</name>
</gene>
<evidence type="ECO:0008006" key="10">
    <source>
        <dbReference type="Google" id="ProtNLM"/>
    </source>
</evidence>
<keyword evidence="3 6" id="KW-0812">Transmembrane</keyword>
<proteinExistence type="inferred from homology"/>
<evidence type="ECO:0000313" key="7">
    <source>
        <dbReference type="EMBL" id="ELU11414.1"/>
    </source>
</evidence>
<evidence type="ECO:0000256" key="5">
    <source>
        <dbReference type="ARBA" id="ARBA00023136"/>
    </source>
</evidence>
<dbReference type="InterPro" id="IPR036259">
    <property type="entry name" value="MFS_trans_sf"/>
</dbReference>
<feature type="transmembrane region" description="Helical" evidence="6">
    <location>
        <begin position="130"/>
        <end position="148"/>
    </location>
</feature>
<comment type="subcellular location">
    <subcellularLocation>
        <location evidence="1">Membrane</location>
        <topology evidence="1">Multi-pass membrane protein</topology>
    </subcellularLocation>
</comment>
<reference evidence="7 9" key="2">
    <citation type="journal article" date="2013" name="Nature">
        <title>Insights into bilaterian evolution from three spiralian genomes.</title>
        <authorList>
            <person name="Simakov O."/>
            <person name="Marletaz F."/>
            <person name="Cho S.J."/>
            <person name="Edsinger-Gonzales E."/>
            <person name="Havlak P."/>
            <person name="Hellsten U."/>
            <person name="Kuo D.H."/>
            <person name="Larsson T."/>
            <person name="Lv J."/>
            <person name="Arendt D."/>
            <person name="Savage R."/>
            <person name="Osoegawa K."/>
            <person name="de Jong P."/>
            <person name="Grimwood J."/>
            <person name="Chapman J.A."/>
            <person name="Shapiro H."/>
            <person name="Aerts A."/>
            <person name="Otillar R.P."/>
            <person name="Terry A.Y."/>
            <person name="Boore J.L."/>
            <person name="Grigoriev I.V."/>
            <person name="Lindberg D.R."/>
            <person name="Seaver E.C."/>
            <person name="Weisblat D.A."/>
            <person name="Putnam N.H."/>
            <person name="Rokhsar D.S."/>
        </authorList>
    </citation>
    <scope>NUCLEOTIDE SEQUENCE</scope>
    <source>
        <strain evidence="7 9">I ESC-2004</strain>
    </source>
</reference>
<feature type="transmembrane region" description="Helical" evidence="6">
    <location>
        <begin position="387"/>
        <end position="406"/>
    </location>
</feature>
<feature type="transmembrane region" description="Helical" evidence="6">
    <location>
        <begin position="99"/>
        <end position="123"/>
    </location>
</feature>
<feature type="transmembrane region" description="Helical" evidence="6">
    <location>
        <begin position="477"/>
        <end position="499"/>
    </location>
</feature>
<dbReference type="GO" id="GO:0016020">
    <property type="term" value="C:membrane"/>
    <property type="evidence" value="ECO:0007669"/>
    <property type="project" value="UniProtKB-SubCell"/>
</dbReference>
<evidence type="ECO:0000256" key="4">
    <source>
        <dbReference type="ARBA" id="ARBA00022989"/>
    </source>
</evidence>
<dbReference type="SUPFAM" id="SSF103473">
    <property type="entry name" value="MFS general substrate transporter"/>
    <property type="match status" value="1"/>
</dbReference>
<evidence type="ECO:0000313" key="9">
    <source>
        <dbReference type="Proteomes" id="UP000014760"/>
    </source>
</evidence>
<feature type="transmembrane region" description="Helical" evidence="6">
    <location>
        <begin position="355"/>
        <end position="375"/>
    </location>
</feature>
<keyword evidence="4 6" id="KW-1133">Transmembrane helix</keyword>
<evidence type="ECO:0000256" key="3">
    <source>
        <dbReference type="ARBA" id="ARBA00022692"/>
    </source>
</evidence>
<comment type="similarity">
    <text evidence="2">Belongs to the unc-93 family.</text>
</comment>
<dbReference type="Proteomes" id="UP000014760">
    <property type="component" value="Unassembled WGS sequence"/>
</dbReference>
<evidence type="ECO:0000256" key="6">
    <source>
        <dbReference type="SAM" id="Phobius"/>
    </source>
</evidence>
<accession>R7UYL3</accession>
<organism evidence="7">
    <name type="scientific">Capitella teleta</name>
    <name type="common">Polychaete worm</name>
    <dbReference type="NCBI Taxonomy" id="283909"/>
    <lineage>
        <taxon>Eukaryota</taxon>
        <taxon>Metazoa</taxon>
        <taxon>Spiralia</taxon>
        <taxon>Lophotrochozoa</taxon>
        <taxon>Annelida</taxon>
        <taxon>Polychaeta</taxon>
        <taxon>Sedentaria</taxon>
        <taxon>Scolecida</taxon>
        <taxon>Capitellidae</taxon>
        <taxon>Capitella</taxon>
    </lineage>
</organism>
<keyword evidence="5 6" id="KW-0472">Membrane</keyword>
<dbReference type="InterPro" id="IPR010291">
    <property type="entry name" value="Ion_channel_UNC-93"/>
</dbReference>
<dbReference type="InterPro" id="IPR051951">
    <property type="entry name" value="UNC-93_regulatory"/>
</dbReference>
<protein>
    <recommendedName>
        <fullName evidence="10">Major facilitator superfamily (MFS) profile domain-containing protein</fullName>
    </recommendedName>
</protein>
<dbReference type="Gene3D" id="1.20.1250.20">
    <property type="entry name" value="MFS general substrate transporter like domains"/>
    <property type="match status" value="2"/>
</dbReference>
<evidence type="ECO:0000256" key="1">
    <source>
        <dbReference type="ARBA" id="ARBA00004141"/>
    </source>
</evidence>
<dbReference type="OMA" id="TYMYSWE"/>
<evidence type="ECO:0000313" key="8">
    <source>
        <dbReference type="EnsemblMetazoa" id="CapteP171476"/>
    </source>
</evidence>
<dbReference type="EMBL" id="KB296704">
    <property type="protein sequence ID" value="ELU11414.1"/>
    <property type="molecule type" value="Genomic_DNA"/>
</dbReference>
<dbReference type="EnsemblMetazoa" id="CapteT171476">
    <property type="protein sequence ID" value="CapteP171476"/>
    <property type="gene ID" value="CapteG171476"/>
</dbReference>
<reference evidence="8" key="3">
    <citation type="submission" date="2015-06" db="UniProtKB">
        <authorList>
            <consortium name="EnsemblMetazoa"/>
        </authorList>
    </citation>
    <scope>IDENTIFICATION</scope>
</reference>
<keyword evidence="9" id="KW-1185">Reference proteome</keyword>
<dbReference type="HOGENOM" id="CLU_025356_1_1_1"/>
<dbReference type="PANTHER" id="PTHR19444">
    <property type="entry name" value="UNC-93 RELATED"/>
    <property type="match status" value="1"/>
</dbReference>
<feature type="transmembrane region" description="Helical" evidence="6">
    <location>
        <begin position="271"/>
        <end position="293"/>
    </location>
</feature>
<dbReference type="AlphaFoldDB" id="R7UYL3"/>
<reference evidence="9" key="1">
    <citation type="submission" date="2012-12" db="EMBL/GenBank/DDBJ databases">
        <authorList>
            <person name="Hellsten U."/>
            <person name="Grimwood J."/>
            <person name="Chapman J.A."/>
            <person name="Shapiro H."/>
            <person name="Aerts A."/>
            <person name="Otillar R.P."/>
            <person name="Terry A.Y."/>
            <person name="Boore J.L."/>
            <person name="Simakov O."/>
            <person name="Marletaz F."/>
            <person name="Cho S.-J."/>
            <person name="Edsinger-Gonzales E."/>
            <person name="Havlak P."/>
            <person name="Kuo D.-H."/>
            <person name="Larsson T."/>
            <person name="Lv J."/>
            <person name="Arendt D."/>
            <person name="Savage R."/>
            <person name="Osoegawa K."/>
            <person name="de Jong P."/>
            <person name="Lindberg D.R."/>
            <person name="Seaver E.C."/>
            <person name="Weisblat D.A."/>
            <person name="Putnam N.H."/>
            <person name="Grigoriev I.V."/>
            <person name="Rokhsar D.S."/>
        </authorList>
    </citation>
    <scope>NUCLEOTIDE SEQUENCE</scope>
    <source>
        <strain evidence="9">I ESC-2004</strain>
    </source>
</reference>
<feature type="transmembrane region" description="Helical" evidence="6">
    <location>
        <begin position="412"/>
        <end position="442"/>
    </location>
</feature>
<feature type="transmembrane region" description="Helical" evidence="6">
    <location>
        <begin position="70"/>
        <end position="87"/>
    </location>
</feature>
<sequence length="514" mass="56363">MEDLVERPEYIDSIESTSSQAKLLGRTALAIGKGEYGPDLLPCEEEESESSIDYSFGVDPKEHLKYAKNLAVLSLSFTLIFTAYMSLRNLQSSLNDAGGLGLIALSSVYASLFCGCITATTLVQRLRPKLTMLLCGVGFMLYTVSNLYPHFFVLIPASCIAGFSLANMWTAHATYLTNIAARYSELRGQILLHTLSKFNGIFYMFFQTSQIWGGIIASNVLDNREIELRMLNMTLNATEAVCNESAKICGADYCHIEAAPGSKPPVDRDQVYLLVGIYAATVLSGIVVIWIFLDPLEGSMRKSQAGVKDQLLAVFKFFGSRKVACLVGLMFYSLLQNSFMFGEFTKAFVTCPVGVQMVGYCMLCLSSCSAVSSYANGKLQQYIGRMPIFVIGGVIHMTLLQVMLLWKPNAGSLPIFFTIAGLWGIGDGIFITQTVSLFGVLFSTRREAAFAGLKMCQAIGATLLFVTSPYSCTKAKIYMMICVLIVAMAGFVALETMLWRRNKPSKKNRGPTSV</sequence>
<feature type="transmembrane region" description="Helical" evidence="6">
    <location>
        <begin position="201"/>
        <end position="221"/>
    </location>
</feature>